<dbReference type="AlphaFoldDB" id="A0A8J5SXV7"/>
<organism evidence="2 3">
    <name type="scientific">Zizania palustris</name>
    <name type="common">Northern wild rice</name>
    <dbReference type="NCBI Taxonomy" id="103762"/>
    <lineage>
        <taxon>Eukaryota</taxon>
        <taxon>Viridiplantae</taxon>
        <taxon>Streptophyta</taxon>
        <taxon>Embryophyta</taxon>
        <taxon>Tracheophyta</taxon>
        <taxon>Spermatophyta</taxon>
        <taxon>Magnoliopsida</taxon>
        <taxon>Liliopsida</taxon>
        <taxon>Poales</taxon>
        <taxon>Poaceae</taxon>
        <taxon>BOP clade</taxon>
        <taxon>Oryzoideae</taxon>
        <taxon>Oryzeae</taxon>
        <taxon>Zizaniinae</taxon>
        <taxon>Zizania</taxon>
    </lineage>
</organism>
<comment type="caution">
    <text evidence="2">The sequence shown here is derived from an EMBL/GenBank/DDBJ whole genome shotgun (WGS) entry which is preliminary data.</text>
</comment>
<evidence type="ECO:0000313" key="3">
    <source>
        <dbReference type="Proteomes" id="UP000729402"/>
    </source>
</evidence>
<reference evidence="2" key="1">
    <citation type="journal article" date="2021" name="bioRxiv">
        <title>Whole Genome Assembly and Annotation of Northern Wild Rice, Zizania palustris L., Supports a Whole Genome Duplication in the Zizania Genus.</title>
        <authorList>
            <person name="Haas M."/>
            <person name="Kono T."/>
            <person name="Macchietto M."/>
            <person name="Millas R."/>
            <person name="McGilp L."/>
            <person name="Shao M."/>
            <person name="Duquette J."/>
            <person name="Hirsch C.N."/>
            <person name="Kimball J."/>
        </authorList>
    </citation>
    <scope>NUCLEOTIDE SEQUENCE</scope>
    <source>
        <tissue evidence="2">Fresh leaf tissue</tissue>
    </source>
</reference>
<gene>
    <name evidence="2" type="ORF">GUJ93_ZPchr0014g47668</name>
</gene>
<evidence type="ECO:0000256" key="1">
    <source>
        <dbReference type="SAM" id="MobiDB-lite"/>
    </source>
</evidence>
<dbReference type="Proteomes" id="UP000729402">
    <property type="component" value="Unassembled WGS sequence"/>
</dbReference>
<sequence length="255" mass="28393">MVRLRAELKASKDAEARQTADCRESQIREATPSWCSGRDCRKRFDELIAALVELTVSPHSDEAIRDLVLDALMAFVKLGKDGRFQSAIYHKLTLCYFTYTSLDKTTSSIGNKTTGSEKNELHSGHNGSEDSFAHSSWAGFISAAPTARRSSPPTGPASDPHRHTLTTRSRFRRNRWRVCRISPPPQGPSAAVCRCHACPCPLSSKSTVPQPRPSSHHRLLQHMPVHRRHARHPALKSPAQGRADPYRQQTANPEC</sequence>
<feature type="region of interest" description="Disordered" evidence="1">
    <location>
        <begin position="145"/>
        <end position="169"/>
    </location>
</feature>
<protein>
    <submittedName>
        <fullName evidence="2">Uncharacterized protein</fullName>
    </submittedName>
</protein>
<accession>A0A8J5SXV7</accession>
<keyword evidence="3" id="KW-1185">Reference proteome</keyword>
<name>A0A8J5SXV7_ZIZPA</name>
<evidence type="ECO:0000313" key="2">
    <source>
        <dbReference type="EMBL" id="KAG8082970.1"/>
    </source>
</evidence>
<proteinExistence type="predicted"/>
<reference evidence="2" key="2">
    <citation type="submission" date="2021-02" db="EMBL/GenBank/DDBJ databases">
        <authorList>
            <person name="Kimball J.A."/>
            <person name="Haas M.W."/>
            <person name="Macchietto M."/>
            <person name="Kono T."/>
            <person name="Duquette J."/>
            <person name="Shao M."/>
        </authorList>
    </citation>
    <scope>NUCLEOTIDE SEQUENCE</scope>
    <source>
        <tissue evidence="2">Fresh leaf tissue</tissue>
    </source>
</reference>
<feature type="compositionally biased region" description="Basic residues" evidence="1">
    <location>
        <begin position="225"/>
        <end position="234"/>
    </location>
</feature>
<dbReference type="EMBL" id="JAAALK010000086">
    <property type="protein sequence ID" value="KAG8082970.1"/>
    <property type="molecule type" value="Genomic_DNA"/>
</dbReference>
<feature type="compositionally biased region" description="Basic and acidic residues" evidence="1">
    <location>
        <begin position="115"/>
        <end position="130"/>
    </location>
</feature>
<dbReference type="OrthoDB" id="10263185at2759"/>
<feature type="region of interest" description="Disordered" evidence="1">
    <location>
        <begin position="225"/>
        <end position="255"/>
    </location>
</feature>
<feature type="region of interest" description="Disordered" evidence="1">
    <location>
        <begin position="107"/>
        <end position="130"/>
    </location>
</feature>